<dbReference type="SMART" id="SM00595">
    <property type="entry name" value="MADF"/>
    <property type="match status" value="1"/>
</dbReference>
<evidence type="ECO:0000313" key="3">
    <source>
        <dbReference type="EMBL" id="KAI1696347.1"/>
    </source>
</evidence>
<dbReference type="PANTHER" id="PTHR12243">
    <property type="entry name" value="MADF DOMAIN TRANSCRIPTION FACTOR"/>
    <property type="match status" value="1"/>
</dbReference>
<organism evidence="3 4">
    <name type="scientific">Ditylenchus destructor</name>
    <dbReference type="NCBI Taxonomy" id="166010"/>
    <lineage>
        <taxon>Eukaryota</taxon>
        <taxon>Metazoa</taxon>
        <taxon>Ecdysozoa</taxon>
        <taxon>Nematoda</taxon>
        <taxon>Chromadorea</taxon>
        <taxon>Rhabditida</taxon>
        <taxon>Tylenchina</taxon>
        <taxon>Tylenchomorpha</taxon>
        <taxon>Sphaerularioidea</taxon>
        <taxon>Anguinidae</taxon>
        <taxon>Anguininae</taxon>
        <taxon>Ditylenchus</taxon>
    </lineage>
</organism>
<dbReference type="Pfam" id="PF10545">
    <property type="entry name" value="MADF_DNA_bdg"/>
    <property type="match status" value="1"/>
</dbReference>
<dbReference type="EMBL" id="JAKKPZ010000332">
    <property type="protein sequence ID" value="KAI1696347.1"/>
    <property type="molecule type" value="Genomic_DNA"/>
</dbReference>
<dbReference type="GO" id="GO:0006357">
    <property type="term" value="P:regulation of transcription by RNA polymerase II"/>
    <property type="evidence" value="ECO:0007669"/>
    <property type="project" value="TreeGrafter"/>
</dbReference>
<comment type="caution">
    <text evidence="3">The sequence shown here is derived from an EMBL/GenBank/DDBJ whole genome shotgun (WGS) entry which is preliminary data.</text>
</comment>
<dbReference type="Proteomes" id="UP001201812">
    <property type="component" value="Unassembled WGS sequence"/>
</dbReference>
<protein>
    <submittedName>
        <fullName evidence="3">Alcohol dehydrogenase transcription factor myb/SANT-like domain-containing protein</fullName>
    </submittedName>
</protein>
<keyword evidence="4" id="KW-1185">Reference proteome</keyword>
<dbReference type="InterPro" id="IPR039353">
    <property type="entry name" value="TF_Adf1"/>
</dbReference>
<dbReference type="PANTHER" id="PTHR12243:SF67">
    <property type="entry name" value="COREPRESSOR OF PANGOLIN, ISOFORM A-RELATED"/>
    <property type="match status" value="1"/>
</dbReference>
<feature type="region of interest" description="Disordered" evidence="1">
    <location>
        <begin position="1"/>
        <end position="20"/>
    </location>
</feature>
<sequence length="245" mass="28195">MASNNDFLSQETSPEVASKQSISALIESVRNHPMIWDKADNDYKKAIKKSDIWEAIAKESGFKDGAAASTKWHYLRSEYGKQKKKRPSGSGSNDVTWTFFKSMKFLDKTFEERLRGGEIHGKSNLTESQAKSPTALELHERQMREDNFYDFDDDMLDVEYPTTSVSRPTSPLVNTPKIKRRKQSEDSLDQAILGLVQRQQNETAEELFGRTVAHKLSRLEPKNRELAQMDIQKVLFNYEFMTDDQ</sequence>
<reference evidence="3" key="1">
    <citation type="submission" date="2022-01" db="EMBL/GenBank/DDBJ databases">
        <title>Genome Sequence Resource for Two Populations of Ditylenchus destructor, the Migratory Endoparasitic Phytonematode.</title>
        <authorList>
            <person name="Zhang H."/>
            <person name="Lin R."/>
            <person name="Xie B."/>
        </authorList>
    </citation>
    <scope>NUCLEOTIDE SEQUENCE</scope>
    <source>
        <strain evidence="3">BazhouSP</strain>
    </source>
</reference>
<feature type="domain" description="MADF" evidence="2">
    <location>
        <begin position="24"/>
        <end position="111"/>
    </location>
</feature>
<dbReference type="InterPro" id="IPR006578">
    <property type="entry name" value="MADF-dom"/>
</dbReference>
<evidence type="ECO:0000259" key="2">
    <source>
        <dbReference type="PROSITE" id="PS51029"/>
    </source>
</evidence>
<dbReference type="GO" id="GO:0005634">
    <property type="term" value="C:nucleus"/>
    <property type="evidence" value="ECO:0007669"/>
    <property type="project" value="TreeGrafter"/>
</dbReference>
<proteinExistence type="predicted"/>
<evidence type="ECO:0000256" key="1">
    <source>
        <dbReference type="SAM" id="MobiDB-lite"/>
    </source>
</evidence>
<gene>
    <name evidence="3" type="ORF">DdX_19084</name>
</gene>
<dbReference type="GO" id="GO:0005667">
    <property type="term" value="C:transcription regulator complex"/>
    <property type="evidence" value="ECO:0007669"/>
    <property type="project" value="TreeGrafter"/>
</dbReference>
<dbReference type="AlphaFoldDB" id="A0AAD4MKC7"/>
<accession>A0AAD4MKC7</accession>
<name>A0AAD4MKC7_9BILA</name>
<evidence type="ECO:0000313" key="4">
    <source>
        <dbReference type="Proteomes" id="UP001201812"/>
    </source>
</evidence>
<dbReference type="PROSITE" id="PS51029">
    <property type="entry name" value="MADF"/>
    <property type="match status" value="1"/>
</dbReference>